<feature type="transmembrane region" description="Helical" evidence="2">
    <location>
        <begin position="79"/>
        <end position="104"/>
    </location>
</feature>
<dbReference type="Proteomes" id="UP000610456">
    <property type="component" value="Unassembled WGS sequence"/>
</dbReference>
<comment type="caution">
    <text evidence="3">The sequence shown here is derived from an EMBL/GenBank/DDBJ whole genome shotgun (WGS) entry which is preliminary data.</text>
</comment>
<organism evidence="3 4">
    <name type="scientific">Salinimicrobium marinum</name>
    <dbReference type="NCBI Taxonomy" id="680283"/>
    <lineage>
        <taxon>Bacteria</taxon>
        <taxon>Pseudomonadati</taxon>
        <taxon>Bacteroidota</taxon>
        <taxon>Flavobacteriia</taxon>
        <taxon>Flavobacteriales</taxon>
        <taxon>Flavobacteriaceae</taxon>
        <taxon>Salinimicrobium</taxon>
    </lineage>
</organism>
<protein>
    <submittedName>
        <fullName evidence="3">Uncharacterized protein</fullName>
    </submittedName>
</protein>
<dbReference type="EMBL" id="BMXB01000001">
    <property type="protein sequence ID" value="GHA25410.1"/>
    <property type="molecule type" value="Genomic_DNA"/>
</dbReference>
<sequence>MEEEKKDKKMKKPSADSVLERTNRDPHGNLIYHPSMLSLAVVGAIIGGIIVGFIAWMVADGAWAVVGLGQMSAGNRGPAAFLGFVIGSGIGGLFGSIMGIYRVLRENRKKLKGKN</sequence>
<reference evidence="3" key="2">
    <citation type="submission" date="2020-09" db="EMBL/GenBank/DDBJ databases">
        <authorList>
            <person name="Sun Q."/>
            <person name="Kim S."/>
        </authorList>
    </citation>
    <scope>NUCLEOTIDE SEQUENCE</scope>
    <source>
        <strain evidence="3">KCTC 12719</strain>
    </source>
</reference>
<reference evidence="3" key="1">
    <citation type="journal article" date="2014" name="Int. J. Syst. Evol. Microbiol.">
        <title>Complete genome sequence of Corynebacterium casei LMG S-19264T (=DSM 44701T), isolated from a smear-ripened cheese.</title>
        <authorList>
            <consortium name="US DOE Joint Genome Institute (JGI-PGF)"/>
            <person name="Walter F."/>
            <person name="Albersmeier A."/>
            <person name="Kalinowski J."/>
            <person name="Ruckert C."/>
        </authorList>
    </citation>
    <scope>NUCLEOTIDE SEQUENCE</scope>
    <source>
        <strain evidence="3">KCTC 12719</strain>
    </source>
</reference>
<feature type="region of interest" description="Disordered" evidence="1">
    <location>
        <begin position="1"/>
        <end position="24"/>
    </location>
</feature>
<accession>A0A918S5N1</accession>
<evidence type="ECO:0000256" key="1">
    <source>
        <dbReference type="SAM" id="MobiDB-lite"/>
    </source>
</evidence>
<evidence type="ECO:0000256" key="2">
    <source>
        <dbReference type="SAM" id="Phobius"/>
    </source>
</evidence>
<gene>
    <name evidence="3" type="ORF">GCM10007103_03310</name>
</gene>
<feature type="transmembrane region" description="Helical" evidence="2">
    <location>
        <begin position="37"/>
        <end position="59"/>
    </location>
</feature>
<dbReference type="RefSeq" id="WP_189602894.1">
    <property type="nucleotide sequence ID" value="NZ_BMXB01000001.1"/>
</dbReference>
<proteinExistence type="predicted"/>
<keyword evidence="2" id="KW-1133">Transmembrane helix</keyword>
<keyword evidence="2" id="KW-0472">Membrane</keyword>
<evidence type="ECO:0000313" key="4">
    <source>
        <dbReference type="Proteomes" id="UP000610456"/>
    </source>
</evidence>
<keyword evidence="4" id="KW-1185">Reference proteome</keyword>
<evidence type="ECO:0000313" key="3">
    <source>
        <dbReference type="EMBL" id="GHA25410.1"/>
    </source>
</evidence>
<name>A0A918S5N1_9FLAO</name>
<dbReference type="AlphaFoldDB" id="A0A918S5N1"/>
<keyword evidence="2" id="KW-0812">Transmembrane</keyword>